<dbReference type="RefSeq" id="WP_379863644.1">
    <property type="nucleotide sequence ID" value="NZ_JBHTBW010000010.1"/>
</dbReference>
<dbReference type="EMBL" id="JBHTBW010000010">
    <property type="protein sequence ID" value="MFC7440391.1"/>
    <property type="molecule type" value="Genomic_DNA"/>
</dbReference>
<gene>
    <name evidence="1" type="ORF">ACFQNG_04375</name>
</gene>
<protein>
    <submittedName>
        <fullName evidence="1">Uncharacterized protein</fullName>
    </submittedName>
</protein>
<name>A0ABW2RI09_9BACL</name>
<accession>A0ABW2RI09</accession>
<comment type="caution">
    <text evidence="1">The sequence shown here is derived from an EMBL/GenBank/DDBJ whole genome shotgun (WGS) entry which is preliminary data.</text>
</comment>
<proteinExistence type="predicted"/>
<evidence type="ECO:0000313" key="1">
    <source>
        <dbReference type="EMBL" id="MFC7440391.1"/>
    </source>
</evidence>
<keyword evidence="2" id="KW-1185">Reference proteome</keyword>
<dbReference type="Proteomes" id="UP001596500">
    <property type="component" value="Unassembled WGS sequence"/>
</dbReference>
<evidence type="ECO:0000313" key="2">
    <source>
        <dbReference type="Proteomes" id="UP001596500"/>
    </source>
</evidence>
<reference evidence="2" key="1">
    <citation type="journal article" date="2019" name="Int. J. Syst. Evol. Microbiol.">
        <title>The Global Catalogue of Microorganisms (GCM) 10K type strain sequencing project: providing services to taxonomists for standard genome sequencing and annotation.</title>
        <authorList>
            <consortium name="The Broad Institute Genomics Platform"/>
            <consortium name="The Broad Institute Genome Sequencing Center for Infectious Disease"/>
            <person name="Wu L."/>
            <person name="Ma J."/>
        </authorList>
    </citation>
    <scope>NUCLEOTIDE SEQUENCE [LARGE SCALE GENOMIC DNA]</scope>
    <source>
        <strain evidence="2">CGMCC 1.12942</strain>
    </source>
</reference>
<sequence length="119" mass="13940">MIFLFRFDKARDGLDFILNQAIAQDMYPDIHEKLIPLVELTGQALSPYKIHSTRNTVMEFIIDDSNQMEVKLSPGLGQYIDPQIKEDIFTISKRIADLCVEVMNRRTLEIRRQMNKPRK</sequence>
<organism evidence="1 2">
    <name type="scientific">Laceyella putida</name>
    <dbReference type="NCBI Taxonomy" id="110101"/>
    <lineage>
        <taxon>Bacteria</taxon>
        <taxon>Bacillati</taxon>
        <taxon>Bacillota</taxon>
        <taxon>Bacilli</taxon>
        <taxon>Bacillales</taxon>
        <taxon>Thermoactinomycetaceae</taxon>
        <taxon>Laceyella</taxon>
    </lineage>
</organism>